<evidence type="ECO:0000256" key="8">
    <source>
        <dbReference type="SAM" id="Phobius"/>
    </source>
</evidence>
<organism evidence="9">
    <name type="scientific">Timema douglasi</name>
    <name type="common">Walking stick</name>
    <dbReference type="NCBI Taxonomy" id="61478"/>
    <lineage>
        <taxon>Eukaryota</taxon>
        <taxon>Metazoa</taxon>
        <taxon>Ecdysozoa</taxon>
        <taxon>Arthropoda</taxon>
        <taxon>Hexapoda</taxon>
        <taxon>Insecta</taxon>
        <taxon>Pterygota</taxon>
        <taxon>Neoptera</taxon>
        <taxon>Polyneoptera</taxon>
        <taxon>Phasmatodea</taxon>
        <taxon>Timematodea</taxon>
        <taxon>Timematoidea</taxon>
        <taxon>Timematidae</taxon>
        <taxon>Timema</taxon>
    </lineage>
</organism>
<evidence type="ECO:0000256" key="5">
    <source>
        <dbReference type="ARBA" id="ARBA00022989"/>
    </source>
</evidence>
<dbReference type="InterPro" id="IPR023271">
    <property type="entry name" value="Aquaporin-like"/>
</dbReference>
<evidence type="ECO:0008006" key="10">
    <source>
        <dbReference type="Google" id="ProtNLM"/>
    </source>
</evidence>
<accession>A0A7R8Z4N6</accession>
<keyword evidence="4 7" id="KW-0812">Transmembrane</keyword>
<dbReference type="PRINTS" id="PR00783">
    <property type="entry name" value="MINTRINSICP"/>
</dbReference>
<gene>
    <name evidence="9" type="ORF">TDIB3V08_LOCUS2351</name>
</gene>
<feature type="transmembrane region" description="Helical" evidence="8">
    <location>
        <begin position="185"/>
        <end position="205"/>
    </location>
</feature>
<dbReference type="PANTHER" id="PTHR19139:SF270">
    <property type="entry name" value="ENTOMOGLYCEROPORIN 1-RELATED"/>
    <property type="match status" value="1"/>
</dbReference>
<evidence type="ECO:0000313" key="9">
    <source>
        <dbReference type="EMBL" id="CAD7195988.1"/>
    </source>
</evidence>
<protein>
    <recommendedName>
        <fullName evidence="10">Aquaporin</fullName>
    </recommendedName>
</protein>
<dbReference type="PROSITE" id="PS00221">
    <property type="entry name" value="MIP"/>
    <property type="match status" value="1"/>
</dbReference>
<dbReference type="InterPro" id="IPR034294">
    <property type="entry name" value="Aquaporin_transptr"/>
</dbReference>
<dbReference type="EMBL" id="OA564968">
    <property type="protein sequence ID" value="CAD7195988.1"/>
    <property type="molecule type" value="Genomic_DNA"/>
</dbReference>
<name>A0A7R8Z4N6_TIMDO</name>
<feature type="transmembrane region" description="Helical" evidence="8">
    <location>
        <begin position="97"/>
        <end position="118"/>
    </location>
</feature>
<dbReference type="AlphaFoldDB" id="A0A7R8Z4N6"/>
<evidence type="ECO:0000256" key="3">
    <source>
        <dbReference type="ARBA" id="ARBA00022448"/>
    </source>
</evidence>
<keyword evidence="6 8" id="KW-0472">Membrane</keyword>
<evidence type="ECO:0000256" key="1">
    <source>
        <dbReference type="ARBA" id="ARBA00004141"/>
    </source>
</evidence>
<dbReference type="SUPFAM" id="SSF81338">
    <property type="entry name" value="Aquaporin-like"/>
    <property type="match status" value="1"/>
</dbReference>
<comment type="similarity">
    <text evidence="2 7">Belongs to the MIP/aquaporin (TC 1.A.8) family.</text>
</comment>
<evidence type="ECO:0000256" key="4">
    <source>
        <dbReference type="ARBA" id="ARBA00022692"/>
    </source>
</evidence>
<dbReference type="Gene3D" id="1.20.1080.10">
    <property type="entry name" value="Glycerol uptake facilitator protein"/>
    <property type="match status" value="1"/>
</dbReference>
<feature type="transmembrane region" description="Helical" evidence="8">
    <location>
        <begin position="20"/>
        <end position="46"/>
    </location>
</feature>
<dbReference type="InterPro" id="IPR022357">
    <property type="entry name" value="MIP_CS"/>
</dbReference>
<keyword evidence="3 7" id="KW-0813">Transport</keyword>
<reference evidence="9" key="1">
    <citation type="submission" date="2020-11" db="EMBL/GenBank/DDBJ databases">
        <authorList>
            <person name="Tran Van P."/>
        </authorList>
    </citation>
    <scope>NUCLEOTIDE SEQUENCE</scope>
</reference>
<comment type="subcellular location">
    <subcellularLocation>
        <location evidence="1">Membrane</location>
        <topology evidence="1">Multi-pass membrane protein</topology>
    </subcellularLocation>
</comment>
<dbReference type="GO" id="GO:0015267">
    <property type="term" value="F:channel activity"/>
    <property type="evidence" value="ECO:0007669"/>
    <property type="project" value="InterPro"/>
</dbReference>
<feature type="transmembrane region" description="Helical" evidence="8">
    <location>
        <begin position="58"/>
        <end position="77"/>
    </location>
</feature>
<keyword evidence="5 8" id="KW-1133">Transmembrane helix</keyword>
<dbReference type="GO" id="GO:0005886">
    <property type="term" value="C:plasma membrane"/>
    <property type="evidence" value="ECO:0007669"/>
    <property type="project" value="TreeGrafter"/>
</dbReference>
<evidence type="ECO:0000256" key="6">
    <source>
        <dbReference type="ARBA" id="ARBA00023136"/>
    </source>
</evidence>
<evidence type="ECO:0000256" key="2">
    <source>
        <dbReference type="ARBA" id="ARBA00006175"/>
    </source>
</evidence>
<evidence type="ECO:0000256" key="7">
    <source>
        <dbReference type="RuleBase" id="RU000477"/>
    </source>
</evidence>
<dbReference type="PANTHER" id="PTHR19139">
    <property type="entry name" value="AQUAPORIN TRANSPORTER"/>
    <property type="match status" value="1"/>
</dbReference>
<dbReference type="Pfam" id="PF00230">
    <property type="entry name" value="MIP"/>
    <property type="match status" value="1"/>
</dbReference>
<proteinExistence type="inferred from homology"/>
<dbReference type="CDD" id="cd00333">
    <property type="entry name" value="MIP"/>
    <property type="match status" value="1"/>
</dbReference>
<sequence length="287" mass="30981">MLLFADLKSVFRDHQGEVGWTLVTIALAEFVGTALLIFFTCLSSLVGMSQDPPVPLQVALCSGLTVAIIIQIFGHISAAHLNPAVSIAAVVLEQINIPLAIVYIVSECSGAIVGFGLLKALLPGRIMNEASPNGTCCEMCVTKPHQDLTLLQAVVMEGIVTATLILTVCASWDARNENKQDSIPLKFGFLVTTVAAVEGPFTGASMNPARSLGPAVWTGVWTSHWIYWAGPIGAAIIVSFLYKNVFNNKFLIWRPEHSDLYKHNETTTKQSSTKLEHGHVRKEVAGI</sequence>
<dbReference type="InterPro" id="IPR000425">
    <property type="entry name" value="MIP"/>
</dbReference>
<feature type="transmembrane region" description="Helical" evidence="8">
    <location>
        <begin position="225"/>
        <end position="242"/>
    </location>
</feature>